<dbReference type="Pfam" id="PF13639">
    <property type="entry name" value="zf-RING_2"/>
    <property type="match status" value="1"/>
</dbReference>
<dbReference type="PROSITE" id="PS50089">
    <property type="entry name" value="ZF_RING_2"/>
    <property type="match status" value="1"/>
</dbReference>
<dbReference type="SMART" id="SM00184">
    <property type="entry name" value="RING"/>
    <property type="match status" value="1"/>
</dbReference>
<proteinExistence type="inferred from homology"/>
<evidence type="ECO:0000256" key="3">
    <source>
        <dbReference type="ARBA" id="ARBA00022723"/>
    </source>
</evidence>
<comment type="catalytic activity">
    <reaction evidence="1">
        <text>S-ubiquitinyl-[E2 ubiquitin-conjugating enzyme]-L-cysteine + [acceptor protein]-L-lysine = [E2 ubiquitin-conjugating enzyme]-L-cysteine + N(6)-ubiquitinyl-[acceptor protein]-L-lysine.</text>
        <dbReference type="EC" id="2.3.2.27"/>
    </reaction>
</comment>
<reference evidence="10" key="1">
    <citation type="submission" date="2018-10" db="EMBL/GenBank/DDBJ databases">
        <title>Population genomic analysis revealed the cold adaptation of white poplar.</title>
        <authorList>
            <person name="Liu Y.-J."/>
        </authorList>
    </citation>
    <scope>NUCLEOTIDE SEQUENCE [LARGE SCALE GENOMIC DNA]</scope>
    <source>
        <strain evidence="10">PAL-ZL1</strain>
    </source>
</reference>
<organism evidence="10">
    <name type="scientific">Populus alba</name>
    <name type="common">White poplar</name>
    <dbReference type="NCBI Taxonomy" id="43335"/>
    <lineage>
        <taxon>Eukaryota</taxon>
        <taxon>Viridiplantae</taxon>
        <taxon>Streptophyta</taxon>
        <taxon>Embryophyta</taxon>
        <taxon>Tracheophyta</taxon>
        <taxon>Spermatophyta</taxon>
        <taxon>Magnoliopsida</taxon>
        <taxon>eudicotyledons</taxon>
        <taxon>Gunneridae</taxon>
        <taxon>Pentapetalae</taxon>
        <taxon>rosids</taxon>
        <taxon>fabids</taxon>
        <taxon>Malpighiales</taxon>
        <taxon>Salicaceae</taxon>
        <taxon>Saliceae</taxon>
        <taxon>Populus</taxon>
    </lineage>
</organism>
<dbReference type="InterPro" id="IPR001841">
    <property type="entry name" value="Znf_RING"/>
</dbReference>
<keyword evidence="5" id="KW-0833">Ubl conjugation pathway</keyword>
<dbReference type="GO" id="GO:0016567">
    <property type="term" value="P:protein ubiquitination"/>
    <property type="evidence" value="ECO:0007669"/>
    <property type="project" value="UniProtKB-UniPathway"/>
</dbReference>
<dbReference type="UniPathway" id="UPA00143"/>
<protein>
    <recommendedName>
        <fullName evidence="2">RING-type E3 ubiquitin transferase</fullName>
        <ecNumber evidence="2">2.3.2.27</ecNumber>
    </recommendedName>
</protein>
<evidence type="ECO:0000256" key="2">
    <source>
        <dbReference type="ARBA" id="ARBA00012483"/>
    </source>
</evidence>
<feature type="domain" description="RING-type" evidence="9">
    <location>
        <begin position="91"/>
        <end position="133"/>
    </location>
</feature>
<dbReference type="EC" id="2.3.2.27" evidence="2"/>
<dbReference type="InterPro" id="IPR013083">
    <property type="entry name" value="Znf_RING/FYVE/PHD"/>
</dbReference>
<name>A0A4U5PXE9_POPAL</name>
<accession>A0A4U5PXE9</accession>
<dbReference type="Gene3D" id="3.30.40.10">
    <property type="entry name" value="Zinc/RING finger domain, C3HC4 (zinc finger)"/>
    <property type="match status" value="1"/>
</dbReference>
<evidence type="ECO:0000313" key="10">
    <source>
        <dbReference type="EMBL" id="TKS01781.1"/>
    </source>
</evidence>
<dbReference type="GO" id="GO:0008270">
    <property type="term" value="F:zinc ion binding"/>
    <property type="evidence" value="ECO:0007669"/>
    <property type="project" value="UniProtKB-KW"/>
</dbReference>
<evidence type="ECO:0000256" key="6">
    <source>
        <dbReference type="ARBA" id="ARBA00022833"/>
    </source>
</evidence>
<dbReference type="InterPro" id="IPR053238">
    <property type="entry name" value="RING-H2_zinc_finger"/>
</dbReference>
<dbReference type="AlphaFoldDB" id="A0A4U5PXE9"/>
<evidence type="ECO:0000259" key="9">
    <source>
        <dbReference type="PROSITE" id="PS50089"/>
    </source>
</evidence>
<comment type="similarity">
    <text evidence="7">Belongs to the RING-type zinc finger family. ATL subfamily.</text>
</comment>
<dbReference type="PANTHER" id="PTHR14155:SF632">
    <property type="entry name" value="RING-H2 FINGER PROTEIN ATL17-RELATED"/>
    <property type="match status" value="1"/>
</dbReference>
<dbReference type="EMBL" id="RCHU01000558">
    <property type="protein sequence ID" value="TKS01781.1"/>
    <property type="molecule type" value="Genomic_DNA"/>
</dbReference>
<gene>
    <name evidence="10" type="ORF">D5086_0000168880</name>
</gene>
<evidence type="ECO:0000256" key="5">
    <source>
        <dbReference type="ARBA" id="ARBA00022786"/>
    </source>
</evidence>
<evidence type="ECO:0000256" key="8">
    <source>
        <dbReference type="PROSITE-ProRule" id="PRU00175"/>
    </source>
</evidence>
<evidence type="ECO:0000256" key="4">
    <source>
        <dbReference type="ARBA" id="ARBA00022771"/>
    </source>
</evidence>
<dbReference type="PANTHER" id="PTHR14155">
    <property type="entry name" value="RING FINGER DOMAIN-CONTAINING"/>
    <property type="match status" value="1"/>
</dbReference>
<comment type="caution">
    <text evidence="10">The sequence shown here is derived from an EMBL/GenBank/DDBJ whole genome shotgun (WGS) entry which is preliminary data.</text>
</comment>
<evidence type="ECO:0000256" key="1">
    <source>
        <dbReference type="ARBA" id="ARBA00000900"/>
    </source>
</evidence>
<dbReference type="STRING" id="43335.A0A4U5PXE9"/>
<dbReference type="GO" id="GO:0061630">
    <property type="term" value="F:ubiquitin protein ligase activity"/>
    <property type="evidence" value="ECO:0007669"/>
    <property type="project" value="UniProtKB-EC"/>
</dbReference>
<sequence length="171" mass="18815">MLPYRRPRPLSHTFLLLQFSSHHPCLFLVCTNGFVVAIAGGLSDTTSTPATMAPIQQSTSLGLHPATINVMPIITSMTTNVANDVIVGTECSICLSLSEDEGKVKVLPVCNHAYHSECIDKWPSTQSSCPVCRASLRPKSNEDLQKTPKNKKAVTNNFFAVFEEYIYISHF</sequence>
<evidence type="ECO:0000256" key="7">
    <source>
        <dbReference type="ARBA" id="ARBA00024209"/>
    </source>
</evidence>
<keyword evidence="4 8" id="KW-0863">Zinc-finger</keyword>
<keyword evidence="3" id="KW-0479">Metal-binding</keyword>
<dbReference type="SUPFAM" id="SSF57850">
    <property type="entry name" value="RING/U-box"/>
    <property type="match status" value="1"/>
</dbReference>
<keyword evidence="6" id="KW-0862">Zinc</keyword>